<dbReference type="STRING" id="1806891.Cs308_0895"/>
<name>A0A1A9HW44_9CHLA</name>
<protein>
    <submittedName>
        <fullName evidence="1">Uncharacterized protein</fullName>
    </submittedName>
</protein>
<keyword evidence="2" id="KW-1185">Reference proteome</keyword>
<dbReference type="KEGG" id="csaz:Cs308_0895"/>
<sequence>MKDKADSKNFHDLLRKSYTRKYVFGMLFADHTESVKGFF</sequence>
<reference evidence="1 2" key="1">
    <citation type="submission" date="2016-03" db="EMBL/GenBank/DDBJ databases">
        <title>Culture-independent genomics supports pathogen discovery for uncultivable bacteria within the genus Chlamydia.</title>
        <authorList>
            <person name="Taylor-Brown A."/>
            <person name="Bachmann N.L."/>
            <person name="Borel N."/>
            <person name="Polkinghorne A."/>
        </authorList>
    </citation>
    <scope>NUCLEOTIDE SEQUENCE [LARGE SCALE GENOMIC DNA]</scope>
    <source>
        <strain evidence="1 2">2742-308</strain>
    </source>
</reference>
<organism evidence="1 2">
    <name type="scientific">Candidatus Chlamydia sanziniae</name>
    <dbReference type="NCBI Taxonomy" id="1806891"/>
    <lineage>
        <taxon>Bacteria</taxon>
        <taxon>Pseudomonadati</taxon>
        <taxon>Chlamydiota</taxon>
        <taxon>Chlamydiia</taxon>
        <taxon>Chlamydiales</taxon>
        <taxon>Chlamydiaceae</taxon>
        <taxon>Chlamydia/Chlamydophila group</taxon>
        <taxon>Chlamydia</taxon>
    </lineage>
</organism>
<dbReference type="Proteomes" id="UP000078162">
    <property type="component" value="Chromosome"/>
</dbReference>
<accession>A0A1A9HW44</accession>
<gene>
    <name evidence="1" type="ORF">Cs308_0895</name>
</gene>
<dbReference type="EMBL" id="CP014639">
    <property type="protein sequence ID" value="ANH79065.1"/>
    <property type="molecule type" value="Genomic_DNA"/>
</dbReference>
<dbReference type="PATRIC" id="fig|1806891.3.peg.887"/>
<proteinExistence type="predicted"/>
<evidence type="ECO:0000313" key="2">
    <source>
        <dbReference type="Proteomes" id="UP000078162"/>
    </source>
</evidence>
<evidence type="ECO:0000313" key="1">
    <source>
        <dbReference type="EMBL" id="ANH79065.1"/>
    </source>
</evidence>
<dbReference type="AlphaFoldDB" id="A0A1A9HW44"/>